<dbReference type="Pfam" id="PF20700">
    <property type="entry name" value="Mutator"/>
    <property type="match status" value="1"/>
</dbReference>
<comment type="caution">
    <text evidence="2">The sequence shown here is derived from an EMBL/GenBank/DDBJ whole genome shotgun (WGS) entry which is preliminary data.</text>
</comment>
<sequence length="103" mass="11582">MLSMHKKTFRAHFDAIIGKTKGGQPFTRRTRQHLWSALKAIKSGFCTRNYEGSSRGMEISGALTKWERSMDHNMHCTTFVGDGNKVTALNVASHNLLQRGVCE</sequence>
<dbReference type="Proteomes" id="UP000735302">
    <property type="component" value="Unassembled WGS sequence"/>
</dbReference>
<name>A0AAV3ZVL3_9GAST</name>
<protein>
    <recommendedName>
        <fullName evidence="1">Mutator-like transposase domain-containing protein</fullName>
    </recommendedName>
</protein>
<proteinExistence type="predicted"/>
<reference evidence="2 3" key="1">
    <citation type="journal article" date="2021" name="Elife">
        <title>Chloroplast acquisition without the gene transfer in kleptoplastic sea slugs, Plakobranchus ocellatus.</title>
        <authorList>
            <person name="Maeda T."/>
            <person name="Takahashi S."/>
            <person name="Yoshida T."/>
            <person name="Shimamura S."/>
            <person name="Takaki Y."/>
            <person name="Nagai Y."/>
            <person name="Toyoda A."/>
            <person name="Suzuki Y."/>
            <person name="Arimoto A."/>
            <person name="Ishii H."/>
            <person name="Satoh N."/>
            <person name="Nishiyama T."/>
            <person name="Hasebe M."/>
            <person name="Maruyama T."/>
            <person name="Minagawa J."/>
            <person name="Obokata J."/>
            <person name="Shigenobu S."/>
        </authorList>
    </citation>
    <scope>NUCLEOTIDE SEQUENCE [LARGE SCALE GENOMIC DNA]</scope>
</reference>
<evidence type="ECO:0000313" key="2">
    <source>
        <dbReference type="EMBL" id="GFO03011.1"/>
    </source>
</evidence>
<feature type="domain" description="Mutator-like transposase" evidence="1">
    <location>
        <begin position="42"/>
        <end position="90"/>
    </location>
</feature>
<gene>
    <name evidence="2" type="ORF">PoB_002951600</name>
</gene>
<accession>A0AAV3ZVL3</accession>
<organism evidence="2 3">
    <name type="scientific">Plakobranchus ocellatus</name>
    <dbReference type="NCBI Taxonomy" id="259542"/>
    <lineage>
        <taxon>Eukaryota</taxon>
        <taxon>Metazoa</taxon>
        <taxon>Spiralia</taxon>
        <taxon>Lophotrochozoa</taxon>
        <taxon>Mollusca</taxon>
        <taxon>Gastropoda</taxon>
        <taxon>Heterobranchia</taxon>
        <taxon>Euthyneura</taxon>
        <taxon>Panpulmonata</taxon>
        <taxon>Sacoglossa</taxon>
        <taxon>Placobranchoidea</taxon>
        <taxon>Plakobranchidae</taxon>
        <taxon>Plakobranchus</taxon>
    </lineage>
</organism>
<evidence type="ECO:0000313" key="3">
    <source>
        <dbReference type="Proteomes" id="UP000735302"/>
    </source>
</evidence>
<dbReference type="AlphaFoldDB" id="A0AAV3ZVL3"/>
<keyword evidence="3" id="KW-1185">Reference proteome</keyword>
<dbReference type="InterPro" id="IPR049012">
    <property type="entry name" value="Mutator_transp_dom"/>
</dbReference>
<dbReference type="EMBL" id="BLXT01003701">
    <property type="protein sequence ID" value="GFO03011.1"/>
    <property type="molecule type" value="Genomic_DNA"/>
</dbReference>
<evidence type="ECO:0000259" key="1">
    <source>
        <dbReference type="Pfam" id="PF20700"/>
    </source>
</evidence>